<sequence length="348" mass="39626">MFRYPILFSILLLINILPTIFAHPFDNTYNGRESFVRCEHILQRKEWRSLNTAEKKDYINAVKCLQSTPVNEPSVPAADTLFDLFQGFHIQIALKVHFVGQFLMWHRYFLKLYENALRDRCNYKGAHPYWDWSKDVEEGRNISSSPMWDVETGFGGNGVEGTYTPPTDPDVLANGRINPDAFVGCVQDGPFADLTLNMGPGLSVTKHCLTRHFNESTHQYLNHTAVEEIMAYETFEDLHTQLEGNKGIRGPHGSGHSAVGGEMSNFFSSPGDPMFYMHHANLDRLWRVWQLKFDKKRMWEVGGLTGLEANSTALTLDYILEMNPALGPSVSVRDVMDTEMAPNCYTYL</sequence>
<protein>
    <recommendedName>
        <fullName evidence="4 5">Tyrosinase copper-binding domain-containing protein</fullName>
    </recommendedName>
</protein>
<feature type="signal peptide" evidence="3">
    <location>
        <begin position="1"/>
        <end position="22"/>
    </location>
</feature>
<dbReference type="Proteomes" id="UP000807306">
    <property type="component" value="Unassembled WGS sequence"/>
</dbReference>
<feature type="domain" description="Tyrosinase copper-binding" evidence="4">
    <location>
        <begin position="97"/>
        <end position="114"/>
    </location>
</feature>
<dbReference type="InterPro" id="IPR050316">
    <property type="entry name" value="Tyrosinase/Hemocyanin"/>
</dbReference>
<dbReference type="InterPro" id="IPR002227">
    <property type="entry name" value="Tyrosinase_Cu-bd"/>
</dbReference>
<gene>
    <name evidence="6" type="ORF">CPB83DRAFT_892203</name>
</gene>
<comment type="caution">
    <text evidence="6">The sequence shown here is derived from an EMBL/GenBank/DDBJ whole genome shotgun (WGS) entry which is preliminary data.</text>
</comment>
<dbReference type="PRINTS" id="PR00092">
    <property type="entry name" value="TYROSINASE"/>
</dbReference>
<dbReference type="AlphaFoldDB" id="A0A9P6JSV9"/>
<keyword evidence="1" id="KW-0479">Metal-binding</keyword>
<feature type="chain" id="PRO_5040329852" description="Tyrosinase copper-binding domain-containing protein" evidence="3">
    <location>
        <begin position="23"/>
        <end position="348"/>
    </location>
</feature>
<dbReference type="Pfam" id="PF00264">
    <property type="entry name" value="Tyrosinase"/>
    <property type="match status" value="1"/>
</dbReference>
<dbReference type="PROSITE" id="PS00497">
    <property type="entry name" value="TYROSINASE_1"/>
    <property type="match status" value="1"/>
</dbReference>
<evidence type="ECO:0000256" key="3">
    <source>
        <dbReference type="SAM" id="SignalP"/>
    </source>
</evidence>
<dbReference type="PANTHER" id="PTHR11474:SF126">
    <property type="entry name" value="TYROSINASE-LIKE PROTEIN TYR-1-RELATED"/>
    <property type="match status" value="1"/>
</dbReference>
<dbReference type="OrthoDB" id="6132182at2759"/>
<evidence type="ECO:0000259" key="5">
    <source>
        <dbReference type="PROSITE" id="PS00498"/>
    </source>
</evidence>
<dbReference type="PROSITE" id="PS00498">
    <property type="entry name" value="TYROSINASE_2"/>
    <property type="match status" value="1"/>
</dbReference>
<dbReference type="Gene3D" id="1.10.1280.10">
    <property type="entry name" value="Di-copper center containing domain from catechol oxidase"/>
    <property type="match status" value="1"/>
</dbReference>
<dbReference type="GO" id="GO:0016491">
    <property type="term" value="F:oxidoreductase activity"/>
    <property type="evidence" value="ECO:0007669"/>
    <property type="project" value="InterPro"/>
</dbReference>
<dbReference type="InterPro" id="IPR008922">
    <property type="entry name" value="Di-copper_centre_dom_sf"/>
</dbReference>
<dbReference type="EMBL" id="MU157837">
    <property type="protein sequence ID" value="KAF9530930.1"/>
    <property type="molecule type" value="Genomic_DNA"/>
</dbReference>
<keyword evidence="3" id="KW-0732">Signal</keyword>
<keyword evidence="2" id="KW-0186">Copper</keyword>
<organism evidence="6 7">
    <name type="scientific">Crepidotus variabilis</name>
    <dbReference type="NCBI Taxonomy" id="179855"/>
    <lineage>
        <taxon>Eukaryota</taxon>
        <taxon>Fungi</taxon>
        <taxon>Dikarya</taxon>
        <taxon>Basidiomycota</taxon>
        <taxon>Agaricomycotina</taxon>
        <taxon>Agaricomycetes</taxon>
        <taxon>Agaricomycetidae</taxon>
        <taxon>Agaricales</taxon>
        <taxon>Agaricineae</taxon>
        <taxon>Crepidotaceae</taxon>
        <taxon>Crepidotus</taxon>
    </lineage>
</organism>
<evidence type="ECO:0000256" key="2">
    <source>
        <dbReference type="ARBA" id="ARBA00023008"/>
    </source>
</evidence>
<dbReference type="GO" id="GO:0046872">
    <property type="term" value="F:metal ion binding"/>
    <property type="evidence" value="ECO:0007669"/>
    <property type="project" value="UniProtKB-KW"/>
</dbReference>
<accession>A0A9P6JSV9</accession>
<dbReference type="PANTHER" id="PTHR11474">
    <property type="entry name" value="TYROSINASE FAMILY MEMBER"/>
    <property type="match status" value="1"/>
</dbReference>
<name>A0A9P6JSV9_9AGAR</name>
<evidence type="ECO:0000313" key="6">
    <source>
        <dbReference type="EMBL" id="KAF9530930.1"/>
    </source>
</evidence>
<feature type="domain" description="Tyrosinase copper-binding" evidence="5">
    <location>
        <begin position="272"/>
        <end position="283"/>
    </location>
</feature>
<proteinExistence type="predicted"/>
<evidence type="ECO:0000259" key="4">
    <source>
        <dbReference type="PROSITE" id="PS00497"/>
    </source>
</evidence>
<keyword evidence="7" id="KW-1185">Reference proteome</keyword>
<evidence type="ECO:0000256" key="1">
    <source>
        <dbReference type="ARBA" id="ARBA00022723"/>
    </source>
</evidence>
<dbReference type="SUPFAM" id="SSF48056">
    <property type="entry name" value="Di-copper centre-containing domain"/>
    <property type="match status" value="1"/>
</dbReference>
<evidence type="ECO:0000313" key="7">
    <source>
        <dbReference type="Proteomes" id="UP000807306"/>
    </source>
</evidence>
<reference evidence="6" key="1">
    <citation type="submission" date="2020-11" db="EMBL/GenBank/DDBJ databases">
        <authorList>
            <consortium name="DOE Joint Genome Institute"/>
            <person name="Ahrendt S."/>
            <person name="Riley R."/>
            <person name="Andreopoulos W."/>
            <person name="Labutti K."/>
            <person name="Pangilinan J."/>
            <person name="Ruiz-Duenas F.J."/>
            <person name="Barrasa J.M."/>
            <person name="Sanchez-Garcia M."/>
            <person name="Camarero S."/>
            <person name="Miyauchi S."/>
            <person name="Serrano A."/>
            <person name="Linde D."/>
            <person name="Babiker R."/>
            <person name="Drula E."/>
            <person name="Ayuso-Fernandez I."/>
            <person name="Pacheco R."/>
            <person name="Padilla G."/>
            <person name="Ferreira P."/>
            <person name="Barriuso J."/>
            <person name="Kellner H."/>
            <person name="Castanera R."/>
            <person name="Alfaro M."/>
            <person name="Ramirez L."/>
            <person name="Pisabarro A.G."/>
            <person name="Kuo A."/>
            <person name="Tritt A."/>
            <person name="Lipzen A."/>
            <person name="He G."/>
            <person name="Yan M."/>
            <person name="Ng V."/>
            <person name="Cullen D."/>
            <person name="Martin F."/>
            <person name="Rosso M.-N."/>
            <person name="Henrissat B."/>
            <person name="Hibbett D."/>
            <person name="Martinez A.T."/>
            <person name="Grigoriev I.V."/>
        </authorList>
    </citation>
    <scope>NUCLEOTIDE SEQUENCE</scope>
    <source>
        <strain evidence="6">CBS 506.95</strain>
    </source>
</reference>